<accession>A0AAQ4D6K1</accession>
<keyword evidence="1" id="KW-1133">Transmembrane helix</keyword>
<dbReference type="InterPro" id="IPR042089">
    <property type="entry name" value="Peptidase_M13_dom_2"/>
</dbReference>
<dbReference type="PROSITE" id="PS51885">
    <property type="entry name" value="NEPRILYSIN"/>
    <property type="match status" value="1"/>
</dbReference>
<dbReference type="InterPro" id="IPR000718">
    <property type="entry name" value="Peptidase_M13"/>
</dbReference>
<dbReference type="EMBL" id="JARKHS020034478">
    <property type="protein sequence ID" value="KAK8758091.1"/>
    <property type="molecule type" value="Genomic_DNA"/>
</dbReference>
<evidence type="ECO:0000313" key="3">
    <source>
        <dbReference type="Proteomes" id="UP001321473"/>
    </source>
</evidence>
<dbReference type="InterPro" id="IPR024079">
    <property type="entry name" value="MetalloPept_cat_dom_sf"/>
</dbReference>
<evidence type="ECO:0000256" key="1">
    <source>
        <dbReference type="SAM" id="Phobius"/>
    </source>
</evidence>
<evidence type="ECO:0000313" key="2">
    <source>
        <dbReference type="EMBL" id="KAK8758091.1"/>
    </source>
</evidence>
<proteinExistence type="predicted"/>
<dbReference type="GO" id="GO:0005886">
    <property type="term" value="C:plasma membrane"/>
    <property type="evidence" value="ECO:0007669"/>
    <property type="project" value="TreeGrafter"/>
</dbReference>
<comment type="caution">
    <text evidence="2">The sequence shown here is derived from an EMBL/GenBank/DDBJ whole genome shotgun (WGS) entry which is preliminary data.</text>
</comment>
<dbReference type="PANTHER" id="PTHR11733:SF241">
    <property type="entry name" value="GH26575P-RELATED"/>
    <property type="match status" value="1"/>
</dbReference>
<dbReference type="Gene3D" id="1.10.1380.10">
    <property type="entry name" value="Neutral endopeptidase , domain2"/>
    <property type="match status" value="1"/>
</dbReference>
<dbReference type="Gene3D" id="3.40.390.10">
    <property type="entry name" value="Collagenase (Catalytic Domain)"/>
    <property type="match status" value="2"/>
</dbReference>
<feature type="transmembrane region" description="Helical" evidence="1">
    <location>
        <begin position="20"/>
        <end position="40"/>
    </location>
</feature>
<keyword evidence="1" id="KW-0812">Transmembrane</keyword>
<gene>
    <name evidence="2" type="ORF">V5799_004276</name>
</gene>
<dbReference type="AlphaFoldDB" id="A0AAQ4D6K1"/>
<sequence>MHYLPRESTPTERDVRTAIALGATLCAVVVVGITLVATFSPNPRSKLLHCSSHDCRRALRFLDSLMDKGVEPCRNFYRHVCRRWTVERYANGVADSAADNLTGEATKDMFSTLHWSMKDDEFVASIDGQMGVAQFAKFYRSCYTYMATTSTLTDTEENLAGFFSRDMDILSFSNMSVLLRRVIQLSLTRGISSLLSANLVIYRGIVSVHLTPGSTLAEKLRERRPNKTGAKQFIARVLTSMRELVPRLVGDPLMLRLEGKNAQSTAAALLELESRLISHSPFPVSVQTFNASSFEFLAEDFGEYGWRDVINSITPSDSQLSDNSTVVAKGLSTINSRVNHFRQHLEHGLVYVFLHIVMEIGQFQYLKWYPLENTMNIVDHLCIGASQDVMPPTWSRLLNNLTYSSVSEPSRAVAIFDAIRKLAAERPFISGMGEEDMESTVNALADVRLALHESSLEPMPNESIVTFESADFSGDFGALYTFLKTSEASRRLRRPPSLDDAILNGLFLSEEAIYSRVMNAVILPAAIRRAPLMYTDKVPIEFDTGTLGVMIAREVINAGMPTNALADGDWYANNVEYFLRCIETSVHSILHFSLKDMPPARALDLFRWTRAVKMAHNVMKTSYAPVSSSNNFQDVWVTAQRTFFRRYCLLTCNADHSSDEAYTSLRCMVPILNMAEFISAFDCTRVDNMQTVRPCLFI</sequence>
<organism evidence="2 3">
    <name type="scientific">Amblyomma americanum</name>
    <name type="common">Lone star tick</name>
    <dbReference type="NCBI Taxonomy" id="6943"/>
    <lineage>
        <taxon>Eukaryota</taxon>
        <taxon>Metazoa</taxon>
        <taxon>Ecdysozoa</taxon>
        <taxon>Arthropoda</taxon>
        <taxon>Chelicerata</taxon>
        <taxon>Arachnida</taxon>
        <taxon>Acari</taxon>
        <taxon>Parasitiformes</taxon>
        <taxon>Ixodida</taxon>
        <taxon>Ixodoidea</taxon>
        <taxon>Ixodidae</taxon>
        <taxon>Amblyomminae</taxon>
        <taxon>Amblyomma</taxon>
    </lineage>
</organism>
<reference evidence="2 3" key="1">
    <citation type="journal article" date="2023" name="Arcadia Sci">
        <title>De novo assembly of a long-read Amblyomma americanum tick genome.</title>
        <authorList>
            <person name="Chou S."/>
            <person name="Poskanzer K.E."/>
            <person name="Rollins M."/>
            <person name="Thuy-Boun P.S."/>
        </authorList>
    </citation>
    <scope>NUCLEOTIDE SEQUENCE [LARGE SCALE GENOMIC DNA]</scope>
    <source>
        <strain evidence="2">F_SG_1</strain>
        <tissue evidence="2">Salivary glands</tissue>
    </source>
</reference>
<keyword evidence="1" id="KW-0472">Membrane</keyword>
<dbReference type="PANTHER" id="PTHR11733">
    <property type="entry name" value="ZINC METALLOPROTEASE FAMILY M13 NEPRILYSIN-RELATED"/>
    <property type="match status" value="1"/>
</dbReference>
<dbReference type="GO" id="GO:0004222">
    <property type="term" value="F:metalloendopeptidase activity"/>
    <property type="evidence" value="ECO:0007669"/>
    <property type="project" value="InterPro"/>
</dbReference>
<keyword evidence="3" id="KW-1185">Reference proteome</keyword>
<dbReference type="SUPFAM" id="SSF55486">
    <property type="entry name" value="Metalloproteases ('zincins'), catalytic domain"/>
    <property type="match status" value="1"/>
</dbReference>
<dbReference type="GO" id="GO:0016485">
    <property type="term" value="P:protein processing"/>
    <property type="evidence" value="ECO:0007669"/>
    <property type="project" value="TreeGrafter"/>
</dbReference>
<protein>
    <submittedName>
        <fullName evidence="2">Uncharacterized protein</fullName>
    </submittedName>
</protein>
<dbReference type="Proteomes" id="UP001321473">
    <property type="component" value="Unassembled WGS sequence"/>
</dbReference>
<name>A0AAQ4D6K1_AMBAM</name>